<protein>
    <submittedName>
        <fullName evidence="5">Beta-ketoacyl synthase N-terminal-like domain-containing protein</fullName>
    </submittedName>
</protein>
<gene>
    <name evidence="5" type="ORF">CFS9_16760</name>
</gene>
<dbReference type="InterPro" id="IPR014030">
    <property type="entry name" value="Ketoacyl_synth_N"/>
</dbReference>
<dbReference type="PROSITE" id="PS52004">
    <property type="entry name" value="KS3_2"/>
    <property type="match status" value="1"/>
</dbReference>
<dbReference type="InterPro" id="IPR020841">
    <property type="entry name" value="PKS_Beta-ketoAc_synthase_dom"/>
</dbReference>
<organism evidence="5">
    <name type="scientific">Flavobacterium sp. CFS9</name>
    <dbReference type="NCBI Taxonomy" id="3143118"/>
    <lineage>
        <taxon>Bacteria</taxon>
        <taxon>Pseudomonadati</taxon>
        <taxon>Bacteroidota</taxon>
        <taxon>Flavobacteriia</taxon>
        <taxon>Flavobacteriales</taxon>
        <taxon>Flavobacteriaceae</taxon>
        <taxon>Flavobacterium</taxon>
    </lineage>
</organism>
<dbReference type="PANTHER" id="PTHR11712:SF336">
    <property type="entry name" value="3-OXOACYL-[ACYL-CARRIER-PROTEIN] SYNTHASE, MITOCHONDRIAL"/>
    <property type="match status" value="1"/>
</dbReference>
<dbReference type="RefSeq" id="WP_369618121.1">
    <property type="nucleotide sequence ID" value="NZ_AP031573.1"/>
</dbReference>
<dbReference type="Gene3D" id="3.40.47.10">
    <property type="match status" value="1"/>
</dbReference>
<dbReference type="PANTHER" id="PTHR11712">
    <property type="entry name" value="POLYKETIDE SYNTHASE-RELATED"/>
    <property type="match status" value="1"/>
</dbReference>
<sequence length="392" mass="42540">MLKEIYITQTNCITPLGFDVESNVEAILRGDSGIQLQNDISLMPNSFYASIIDDEKLNSAFTKISSKTQYSRLEKMMILALEPIVKNSGVELNSKAAFILSTTKGNVTALKNDTVDSFNNAHLDVLAKNVTAFFGFQTQPIVISNACVSGILAISVAKRMIQSELYDHAFVVAGDEVSEFVLSGFNAFQAMSDLPCKPYSKNRTGVSLGEATAAVLVTTETANAKIKVIGDSSINDANHISGPSRTGEGLFRSIQNALKEAQIEAHKIDYISAHGTATPFNDEMEAIALNRLGLQNVPINSLKGFYGHTLGASGLLETVIAIESANKNRLFESKGFDEMGVSESINVIEKNEETTIDFFLKTASGFGGCNTAVIFEKIKKDKHELHKFSQIN</sequence>
<dbReference type="InterPro" id="IPR014031">
    <property type="entry name" value="Ketoacyl_synth_C"/>
</dbReference>
<dbReference type="GO" id="GO:0006633">
    <property type="term" value="P:fatty acid biosynthetic process"/>
    <property type="evidence" value="ECO:0007669"/>
    <property type="project" value="TreeGrafter"/>
</dbReference>
<evidence type="ECO:0000256" key="2">
    <source>
        <dbReference type="ARBA" id="ARBA00022679"/>
    </source>
</evidence>
<feature type="domain" description="Ketosynthase family 3 (KS3)" evidence="4">
    <location>
        <begin position="2"/>
        <end position="377"/>
    </location>
</feature>
<dbReference type="InterPro" id="IPR016039">
    <property type="entry name" value="Thiolase-like"/>
</dbReference>
<dbReference type="Pfam" id="PF00109">
    <property type="entry name" value="ketoacyl-synt"/>
    <property type="match status" value="1"/>
</dbReference>
<dbReference type="SMART" id="SM00825">
    <property type="entry name" value="PKS_KS"/>
    <property type="match status" value="1"/>
</dbReference>
<keyword evidence="2 3" id="KW-0808">Transferase</keyword>
<accession>A0AAT9H0N0</accession>
<reference evidence="5" key="1">
    <citation type="submission" date="2024-05" db="EMBL/GenBank/DDBJ databases">
        <title>Whole-Genome Sequence of CFS9, a Potential Fish Probiotic Isolated from the Body Surface of Silurus asotus.</title>
        <authorList>
            <person name="Kojima M."/>
            <person name="Tobioka K."/>
            <person name="Yokota K."/>
            <person name="Nakatani H."/>
            <person name="Hori K."/>
            <person name="Tamaru Y."/>
            <person name="Okazaki F."/>
        </authorList>
    </citation>
    <scope>NUCLEOTIDE SEQUENCE</scope>
    <source>
        <strain evidence="5">CFS9</strain>
    </source>
</reference>
<dbReference type="GO" id="GO:0004315">
    <property type="term" value="F:3-oxoacyl-[acyl-carrier-protein] synthase activity"/>
    <property type="evidence" value="ECO:0007669"/>
    <property type="project" value="TreeGrafter"/>
</dbReference>
<proteinExistence type="inferred from homology"/>
<evidence type="ECO:0000256" key="3">
    <source>
        <dbReference type="RuleBase" id="RU003694"/>
    </source>
</evidence>
<dbReference type="InterPro" id="IPR000794">
    <property type="entry name" value="Beta-ketoacyl_synthase"/>
</dbReference>
<dbReference type="GO" id="GO:0005829">
    <property type="term" value="C:cytosol"/>
    <property type="evidence" value="ECO:0007669"/>
    <property type="project" value="TreeGrafter"/>
</dbReference>
<evidence type="ECO:0000259" key="4">
    <source>
        <dbReference type="PROSITE" id="PS52004"/>
    </source>
</evidence>
<name>A0AAT9H0N0_9FLAO</name>
<dbReference type="Pfam" id="PF02801">
    <property type="entry name" value="Ketoacyl-synt_C"/>
    <property type="match status" value="1"/>
</dbReference>
<dbReference type="SUPFAM" id="SSF53901">
    <property type="entry name" value="Thiolase-like"/>
    <property type="match status" value="1"/>
</dbReference>
<dbReference type="AlphaFoldDB" id="A0AAT9H0N0"/>
<evidence type="ECO:0000256" key="1">
    <source>
        <dbReference type="ARBA" id="ARBA00008467"/>
    </source>
</evidence>
<evidence type="ECO:0000313" key="5">
    <source>
        <dbReference type="EMBL" id="BFM43035.1"/>
    </source>
</evidence>
<dbReference type="EMBL" id="AP031573">
    <property type="protein sequence ID" value="BFM43035.1"/>
    <property type="molecule type" value="Genomic_DNA"/>
</dbReference>
<comment type="similarity">
    <text evidence="1 3">Belongs to the thiolase-like superfamily. Beta-ketoacyl-ACP synthases family.</text>
</comment>